<keyword evidence="3" id="KW-1185">Reference proteome</keyword>
<dbReference type="EMBL" id="JAHRIQ010036104">
    <property type="protein sequence ID" value="MEQ2232820.1"/>
    <property type="molecule type" value="Genomic_DNA"/>
</dbReference>
<evidence type="ECO:0000256" key="1">
    <source>
        <dbReference type="SAM" id="MobiDB-lite"/>
    </source>
</evidence>
<organism evidence="2 3">
    <name type="scientific">Ilyodon furcidens</name>
    <name type="common">goldbreast splitfin</name>
    <dbReference type="NCBI Taxonomy" id="33524"/>
    <lineage>
        <taxon>Eukaryota</taxon>
        <taxon>Metazoa</taxon>
        <taxon>Chordata</taxon>
        <taxon>Craniata</taxon>
        <taxon>Vertebrata</taxon>
        <taxon>Euteleostomi</taxon>
        <taxon>Actinopterygii</taxon>
        <taxon>Neopterygii</taxon>
        <taxon>Teleostei</taxon>
        <taxon>Neoteleostei</taxon>
        <taxon>Acanthomorphata</taxon>
        <taxon>Ovalentaria</taxon>
        <taxon>Atherinomorphae</taxon>
        <taxon>Cyprinodontiformes</taxon>
        <taxon>Goodeidae</taxon>
        <taxon>Ilyodon</taxon>
    </lineage>
</organism>
<evidence type="ECO:0000313" key="2">
    <source>
        <dbReference type="EMBL" id="MEQ2232820.1"/>
    </source>
</evidence>
<feature type="region of interest" description="Disordered" evidence="1">
    <location>
        <begin position="58"/>
        <end position="84"/>
    </location>
</feature>
<protein>
    <submittedName>
        <fullName evidence="2">Uncharacterized protein</fullName>
    </submittedName>
</protein>
<gene>
    <name evidence="2" type="ORF">ILYODFUR_015397</name>
</gene>
<reference evidence="2 3" key="1">
    <citation type="submission" date="2021-06" db="EMBL/GenBank/DDBJ databases">
        <authorList>
            <person name="Palmer J.M."/>
        </authorList>
    </citation>
    <scope>NUCLEOTIDE SEQUENCE [LARGE SCALE GENOMIC DNA]</scope>
    <source>
        <strain evidence="3">if_2019</strain>
        <tissue evidence="2">Muscle</tissue>
    </source>
</reference>
<accession>A0ABV0TKC8</accession>
<feature type="compositionally biased region" description="Polar residues" evidence="1">
    <location>
        <begin position="58"/>
        <end position="71"/>
    </location>
</feature>
<dbReference type="Proteomes" id="UP001482620">
    <property type="component" value="Unassembled WGS sequence"/>
</dbReference>
<proteinExistence type="predicted"/>
<sequence>MDQWMDGKGTGKRTFHLLDQSLIKRMTERRNTKWVKASTSTCCLHLWLPLALAAANTKSATNMDRSSTSRSEVVKSLPGSDHTC</sequence>
<name>A0ABV0TKC8_9TELE</name>
<evidence type="ECO:0000313" key="3">
    <source>
        <dbReference type="Proteomes" id="UP001482620"/>
    </source>
</evidence>
<comment type="caution">
    <text evidence="2">The sequence shown here is derived from an EMBL/GenBank/DDBJ whole genome shotgun (WGS) entry which is preliminary data.</text>
</comment>